<accession>A0AAD7IKJ1</accession>
<organism evidence="2 3">
    <name type="scientific">Mycena metata</name>
    <dbReference type="NCBI Taxonomy" id="1033252"/>
    <lineage>
        <taxon>Eukaryota</taxon>
        <taxon>Fungi</taxon>
        <taxon>Dikarya</taxon>
        <taxon>Basidiomycota</taxon>
        <taxon>Agaricomycotina</taxon>
        <taxon>Agaricomycetes</taxon>
        <taxon>Agaricomycetidae</taxon>
        <taxon>Agaricales</taxon>
        <taxon>Marasmiineae</taxon>
        <taxon>Mycenaceae</taxon>
        <taxon>Mycena</taxon>
    </lineage>
</organism>
<feature type="region of interest" description="Disordered" evidence="1">
    <location>
        <begin position="84"/>
        <end position="110"/>
    </location>
</feature>
<dbReference type="AlphaFoldDB" id="A0AAD7IKJ1"/>
<gene>
    <name evidence="2" type="ORF">B0H16DRAFT_1560924</name>
</gene>
<dbReference type="Proteomes" id="UP001215598">
    <property type="component" value="Unassembled WGS sequence"/>
</dbReference>
<name>A0AAD7IKJ1_9AGAR</name>
<sequence length="438" mass="48039">MTSDADRLRIAIALTALKFKPANQSCASYVLHLRSIFPPSTPLAPTADGSWKTHALTLEEDLAKLKKKYEAEQISKTLVAAAAPVSDGAPNGSQPVKRKPKKKPNDKRTDAVDLEAILEDINGRPQFACVPVSDSLFSSFSAFQQLTSTLWSSDAAVTAAQRSLLLSTTTRALNAAASVLHPILTSTETPVSSRASTLQTLAVLVNHLVTSSLPFLLRKRKHGTNQPATVSSLLNKLLDVVLNSILNPLVESISPLSHHYLTLLFPPTPSKATLPVDLRPAVLQLFQSAFSPLVSASSAYETNLRATVTLKVLRQLENLFPPRRLGNARLPWTHDNRVNGLVRKDTFWYLCTVLHIVFTPSKDRLTFEPAPGAVSERQIVDAFTRIINRCKRKTTGSCNHDPNPNSDSGALDLDVIDEVGYQMLLGVVERYWRWTGEV</sequence>
<evidence type="ECO:0000256" key="1">
    <source>
        <dbReference type="SAM" id="MobiDB-lite"/>
    </source>
</evidence>
<reference evidence="2" key="1">
    <citation type="submission" date="2023-03" db="EMBL/GenBank/DDBJ databases">
        <title>Massive genome expansion in bonnet fungi (Mycena s.s.) driven by repeated elements and novel gene families across ecological guilds.</title>
        <authorList>
            <consortium name="Lawrence Berkeley National Laboratory"/>
            <person name="Harder C.B."/>
            <person name="Miyauchi S."/>
            <person name="Viragh M."/>
            <person name="Kuo A."/>
            <person name="Thoen E."/>
            <person name="Andreopoulos B."/>
            <person name="Lu D."/>
            <person name="Skrede I."/>
            <person name="Drula E."/>
            <person name="Henrissat B."/>
            <person name="Morin E."/>
            <person name="Kohler A."/>
            <person name="Barry K."/>
            <person name="LaButti K."/>
            <person name="Morin E."/>
            <person name="Salamov A."/>
            <person name="Lipzen A."/>
            <person name="Mereny Z."/>
            <person name="Hegedus B."/>
            <person name="Baldrian P."/>
            <person name="Stursova M."/>
            <person name="Weitz H."/>
            <person name="Taylor A."/>
            <person name="Grigoriev I.V."/>
            <person name="Nagy L.G."/>
            <person name="Martin F."/>
            <person name="Kauserud H."/>
        </authorList>
    </citation>
    <scope>NUCLEOTIDE SEQUENCE</scope>
    <source>
        <strain evidence="2">CBHHK182m</strain>
    </source>
</reference>
<dbReference type="EMBL" id="JARKIB010000089">
    <property type="protein sequence ID" value="KAJ7743877.1"/>
    <property type="molecule type" value="Genomic_DNA"/>
</dbReference>
<evidence type="ECO:0000313" key="2">
    <source>
        <dbReference type="EMBL" id="KAJ7743877.1"/>
    </source>
</evidence>
<feature type="compositionally biased region" description="Basic residues" evidence="1">
    <location>
        <begin position="96"/>
        <end position="105"/>
    </location>
</feature>
<proteinExistence type="predicted"/>
<comment type="caution">
    <text evidence="2">The sequence shown here is derived from an EMBL/GenBank/DDBJ whole genome shotgun (WGS) entry which is preliminary data.</text>
</comment>
<protein>
    <submittedName>
        <fullName evidence="2">Uncharacterized protein</fullName>
    </submittedName>
</protein>
<keyword evidence="3" id="KW-1185">Reference proteome</keyword>
<evidence type="ECO:0000313" key="3">
    <source>
        <dbReference type="Proteomes" id="UP001215598"/>
    </source>
</evidence>